<name>A0A391NKS9_9EUKA</name>
<dbReference type="EMBL" id="BDIP01002166">
    <property type="protein sequence ID" value="GCA63055.1"/>
    <property type="molecule type" value="Genomic_DNA"/>
</dbReference>
<evidence type="ECO:0000313" key="4">
    <source>
        <dbReference type="Proteomes" id="UP000265618"/>
    </source>
</evidence>
<comment type="caution">
    <text evidence="2">The sequence shown here is derived from an EMBL/GenBank/DDBJ whole genome shotgun (WGS) entry which is preliminary data.</text>
</comment>
<gene>
    <name evidence="1" type="ORF">KIPB_000962</name>
    <name evidence="2" type="ORF">KIPB_004777</name>
    <name evidence="3" type="ORF">KIPB_007577</name>
</gene>
<reference evidence="2 4" key="2">
    <citation type="journal article" date="2018" name="PLoS ONE">
        <title>The draft genome of Kipferlia bialata reveals reductive genome evolution in fornicate parasites.</title>
        <authorList>
            <person name="Tanifuji G."/>
            <person name="Takabayashi S."/>
            <person name="Kume K."/>
            <person name="Takagi M."/>
            <person name="Nakayama T."/>
            <person name="Kamikawa R."/>
            <person name="Inagaki Y."/>
            <person name="Hashimoto T."/>
        </authorList>
    </citation>
    <scope>NUCLEOTIDE SEQUENCE [LARGE SCALE GENOMIC DNA]</scope>
    <source>
        <strain evidence="2">NY0173</strain>
    </source>
</reference>
<keyword evidence="4" id="KW-1185">Reference proteome</keyword>
<dbReference type="EMBL" id="BDIP01000123">
    <property type="protein sequence ID" value="GCA62064.1"/>
    <property type="molecule type" value="Genomic_DNA"/>
</dbReference>
<evidence type="ECO:0000313" key="3">
    <source>
        <dbReference type="EMBL" id="GCA63055.1"/>
    </source>
</evidence>
<accession>A0A391NKS9</accession>
<protein>
    <submittedName>
        <fullName evidence="2">Uncharacterized protein</fullName>
    </submittedName>
</protein>
<sequence>MQSLVHNGTDALWEDWPSTEGSHNITLDVGLMHNSREGADYPELVPTVNADCVVSHGFGATANVHSDLTDHTYLCDIHRTCGWATPVRTPLETVLVGATDRLLLLRISAGRLYLYDTVSQEFCRDQHWDRQEASMLTLDCFSFRGQSAYLSSTELLVVGHQLDTDLLIVRCMNPALLYSAACGGDWDTIPPLSVLCDGDKSFDRDEDLDADARYGRDGGGAGFWGEEENRGEYYDADDGYFW</sequence>
<evidence type="ECO:0000313" key="2">
    <source>
        <dbReference type="EMBL" id="GCA62634.1"/>
    </source>
</evidence>
<proteinExistence type="predicted"/>
<evidence type="ECO:0000313" key="1">
    <source>
        <dbReference type="EMBL" id="GCA62064.1"/>
    </source>
</evidence>
<dbReference type="Proteomes" id="UP000265618">
    <property type="component" value="Unassembled WGS sequence"/>
</dbReference>
<organism evidence="2 4">
    <name type="scientific">Kipferlia bialata</name>
    <dbReference type="NCBI Taxonomy" id="797122"/>
    <lineage>
        <taxon>Eukaryota</taxon>
        <taxon>Metamonada</taxon>
        <taxon>Carpediemonas-like organisms</taxon>
        <taxon>Kipferlia</taxon>
    </lineage>
</organism>
<dbReference type="EMBL" id="BDIP01001057">
    <property type="protein sequence ID" value="GCA62634.1"/>
    <property type="molecule type" value="Genomic_DNA"/>
</dbReference>
<dbReference type="AlphaFoldDB" id="A0A391NKS9"/>
<reference evidence="2" key="1">
    <citation type="submission" date="2016-10" db="EMBL/GenBank/DDBJ databases">
        <authorList>
            <person name="Tanifuji G."/>
            <person name="Kume K."/>
            <person name="Nakayama T."/>
            <person name="Takabayashi S."/>
            <person name="Hashimoto T."/>
        </authorList>
    </citation>
    <scope>NUCLEOTIDE SEQUENCE</scope>
    <source>
        <strain evidence="2">NY0173</strain>
    </source>
</reference>